<evidence type="ECO:0000313" key="6">
    <source>
        <dbReference type="Proteomes" id="UP001320898"/>
    </source>
</evidence>
<organism evidence="5 6">
    <name type="scientific">Microbaculum marinisediminis</name>
    <dbReference type="NCBI Taxonomy" id="2931392"/>
    <lineage>
        <taxon>Bacteria</taxon>
        <taxon>Pseudomonadati</taxon>
        <taxon>Pseudomonadota</taxon>
        <taxon>Alphaproteobacteria</taxon>
        <taxon>Hyphomicrobiales</taxon>
        <taxon>Tepidamorphaceae</taxon>
        <taxon>Microbaculum</taxon>
    </lineage>
</organism>
<dbReference type="GO" id="GO:0006355">
    <property type="term" value="P:regulation of DNA-templated transcription"/>
    <property type="evidence" value="ECO:0007669"/>
    <property type="project" value="UniProtKB-ARBA"/>
</dbReference>
<proteinExistence type="predicted"/>
<dbReference type="EMBL" id="JALIDZ010000005">
    <property type="protein sequence ID" value="MCT8972730.1"/>
    <property type="molecule type" value="Genomic_DNA"/>
</dbReference>
<evidence type="ECO:0000259" key="2">
    <source>
        <dbReference type="Pfam" id="PF07848"/>
    </source>
</evidence>
<dbReference type="AlphaFoldDB" id="A0AAW5R090"/>
<feature type="domain" description="Transcriptional repressor PaaX-like C-terminal" evidence="3">
    <location>
        <begin position="194"/>
        <end position="276"/>
    </location>
</feature>
<dbReference type="Gene3D" id="1.10.10.10">
    <property type="entry name" value="Winged helix-like DNA-binding domain superfamily/Winged helix DNA-binding domain"/>
    <property type="match status" value="1"/>
</dbReference>
<dbReference type="Proteomes" id="UP001320898">
    <property type="component" value="Unassembled WGS sequence"/>
</dbReference>
<dbReference type="Pfam" id="PF08223">
    <property type="entry name" value="PaaX_C"/>
    <property type="match status" value="1"/>
</dbReference>
<dbReference type="SUPFAM" id="SSF46785">
    <property type="entry name" value="Winged helix' DNA-binding domain"/>
    <property type="match status" value="1"/>
</dbReference>
<dbReference type="PANTHER" id="PTHR30319:SF1">
    <property type="entry name" value="TRANSCRIPTIONAL REPRESSOR PAAX"/>
    <property type="match status" value="1"/>
</dbReference>
<keyword evidence="6" id="KW-1185">Reference proteome</keyword>
<dbReference type="Pfam" id="PF07848">
    <property type="entry name" value="PaaX"/>
    <property type="match status" value="1"/>
</dbReference>
<evidence type="ECO:0000313" key="5">
    <source>
        <dbReference type="EMBL" id="MCT8972730.1"/>
    </source>
</evidence>
<gene>
    <name evidence="5" type="ORF">MUB46_12765</name>
</gene>
<dbReference type="InterPro" id="IPR036390">
    <property type="entry name" value="WH_DNA-bd_sf"/>
</dbReference>
<dbReference type="Pfam" id="PF20803">
    <property type="entry name" value="PaaX_M"/>
    <property type="match status" value="1"/>
</dbReference>
<feature type="region of interest" description="Disordered" evidence="1">
    <location>
        <begin position="276"/>
        <end position="298"/>
    </location>
</feature>
<dbReference type="GO" id="GO:0006351">
    <property type="term" value="P:DNA-templated transcription"/>
    <property type="evidence" value="ECO:0007669"/>
    <property type="project" value="InterPro"/>
</dbReference>
<dbReference type="CDD" id="cd00090">
    <property type="entry name" value="HTH_ARSR"/>
    <property type="match status" value="1"/>
</dbReference>
<accession>A0AAW5R090</accession>
<dbReference type="Gene3D" id="1.20.58.1460">
    <property type="match status" value="1"/>
</dbReference>
<evidence type="ECO:0000259" key="3">
    <source>
        <dbReference type="Pfam" id="PF08223"/>
    </source>
</evidence>
<evidence type="ECO:0000259" key="4">
    <source>
        <dbReference type="Pfam" id="PF20803"/>
    </source>
</evidence>
<name>A0AAW5R090_9HYPH</name>
<dbReference type="InterPro" id="IPR011965">
    <property type="entry name" value="PaaX_trns_reg"/>
</dbReference>
<dbReference type="InterPro" id="IPR048846">
    <property type="entry name" value="PaaX-like_central"/>
</dbReference>
<dbReference type="InterPro" id="IPR012906">
    <property type="entry name" value="PaaX-like_N"/>
</dbReference>
<dbReference type="PANTHER" id="PTHR30319">
    <property type="entry name" value="PHENYLACETIC ACID REGULATOR-RELATED TRANSCRIPTIONAL REPRESSOR"/>
    <property type="match status" value="1"/>
</dbReference>
<dbReference type="RefSeq" id="WP_261616306.1">
    <property type="nucleotide sequence ID" value="NZ_JALIDZ010000005.1"/>
</dbReference>
<comment type="caution">
    <text evidence="5">The sequence shown here is derived from an EMBL/GenBank/DDBJ whole genome shotgun (WGS) entry which is preliminary data.</text>
</comment>
<dbReference type="InterPro" id="IPR036388">
    <property type="entry name" value="WH-like_DNA-bd_sf"/>
</dbReference>
<sequence length="298" mass="32625">MIQGSDSATRSLDALIERFHSGERLRVWSFVITVFGDAIVPRGGMVGMAALQELTDRMRIAPGALRAALSRLAKDGWVERQRHGRKSYYRLTPESAATFARAARRIYAAGPPAWNGRWTIAIAPEETASVRDARTADLTERGFVRLSNGLFIHPRTGTGETTPEDPGDLFVLDADAATVPDWVLSACSDVETDIAYSVLGATIAPLEDTLAEGGTLSPLDAMVARALLIHEWRRVLLRDADLPAALRPADWSGEETRTLVAGLYGRILAPSERWLDGCDGRPDGPLPPPERDLRRRFT</sequence>
<reference evidence="5 6" key="1">
    <citation type="submission" date="2022-04" db="EMBL/GenBank/DDBJ databases">
        <authorList>
            <person name="Ye Y.-Q."/>
            <person name="Du Z.-J."/>
        </authorList>
    </citation>
    <scope>NUCLEOTIDE SEQUENCE [LARGE SCALE GENOMIC DNA]</scope>
    <source>
        <strain evidence="5 6">A6E488</strain>
    </source>
</reference>
<protein>
    <submittedName>
        <fullName evidence="5">Helix-turn-helix transcriptional regulator</fullName>
    </submittedName>
</protein>
<feature type="domain" description="Transcriptional repressor PaaX-like N-terminal" evidence="2">
    <location>
        <begin position="28"/>
        <end position="92"/>
    </location>
</feature>
<feature type="compositionally biased region" description="Basic and acidic residues" evidence="1">
    <location>
        <begin position="289"/>
        <end position="298"/>
    </location>
</feature>
<dbReference type="InterPro" id="IPR013225">
    <property type="entry name" value="PaaX_C"/>
</dbReference>
<feature type="domain" description="Transcriptional repressor PaaX-like central Cas2-like" evidence="4">
    <location>
        <begin position="112"/>
        <end position="156"/>
    </location>
</feature>
<dbReference type="PIRSF" id="PIRSF020623">
    <property type="entry name" value="PaaX"/>
    <property type="match status" value="1"/>
</dbReference>
<evidence type="ECO:0000256" key="1">
    <source>
        <dbReference type="SAM" id="MobiDB-lite"/>
    </source>
</evidence>
<dbReference type="InterPro" id="IPR011991">
    <property type="entry name" value="ArsR-like_HTH"/>
</dbReference>